<dbReference type="InterPro" id="IPR036291">
    <property type="entry name" value="NAD(P)-bd_dom_sf"/>
</dbReference>
<protein>
    <submittedName>
        <fullName evidence="5">CoA-binding protein</fullName>
    </submittedName>
</protein>
<keyword evidence="1" id="KW-0816">Tricarboxylic acid cycle</keyword>
<dbReference type="RefSeq" id="WP_127766776.1">
    <property type="nucleotide sequence ID" value="NZ_SADE01000003.1"/>
</dbReference>
<dbReference type="Gene3D" id="3.40.50.261">
    <property type="entry name" value="Succinyl-CoA synthetase domains"/>
    <property type="match status" value="2"/>
</dbReference>
<organism evidence="5 6">
    <name type="scientific">Hwanghaeella grinnelliae</name>
    <dbReference type="NCBI Taxonomy" id="2500179"/>
    <lineage>
        <taxon>Bacteria</taxon>
        <taxon>Pseudomonadati</taxon>
        <taxon>Pseudomonadota</taxon>
        <taxon>Alphaproteobacteria</taxon>
        <taxon>Rhodospirillales</taxon>
        <taxon>Rhodospirillaceae</taxon>
        <taxon>Hwanghaeella</taxon>
    </lineage>
</organism>
<dbReference type="OrthoDB" id="9807426at2"/>
<dbReference type="SUPFAM" id="SSF52210">
    <property type="entry name" value="Succinyl-CoA synthetase domains"/>
    <property type="match status" value="2"/>
</dbReference>
<dbReference type="Pfam" id="PF13380">
    <property type="entry name" value="CoA_binding_2"/>
    <property type="match status" value="1"/>
</dbReference>
<dbReference type="InterPro" id="IPR011761">
    <property type="entry name" value="ATP-grasp"/>
</dbReference>
<evidence type="ECO:0000256" key="3">
    <source>
        <dbReference type="PROSITE-ProRule" id="PRU00409"/>
    </source>
</evidence>
<dbReference type="InterPro" id="IPR013815">
    <property type="entry name" value="ATP_grasp_subdomain_1"/>
</dbReference>
<accession>A0A3S2WQ12</accession>
<dbReference type="Gene3D" id="3.30.470.20">
    <property type="entry name" value="ATP-grasp fold, B domain"/>
    <property type="match status" value="1"/>
</dbReference>
<evidence type="ECO:0000313" key="6">
    <source>
        <dbReference type="Proteomes" id="UP000287447"/>
    </source>
</evidence>
<keyword evidence="3" id="KW-0547">Nucleotide-binding</keyword>
<dbReference type="Pfam" id="PF13607">
    <property type="entry name" value="Succ_CoA_lig"/>
    <property type="match status" value="1"/>
</dbReference>
<dbReference type="GO" id="GO:0006099">
    <property type="term" value="P:tricarboxylic acid cycle"/>
    <property type="evidence" value="ECO:0007669"/>
    <property type="project" value="UniProtKB-KW"/>
</dbReference>
<dbReference type="GO" id="GO:0005524">
    <property type="term" value="F:ATP binding"/>
    <property type="evidence" value="ECO:0007669"/>
    <property type="project" value="UniProtKB-UniRule"/>
</dbReference>
<keyword evidence="3" id="KW-0067">ATP-binding</keyword>
<dbReference type="Proteomes" id="UP000287447">
    <property type="component" value="Unassembled WGS sequence"/>
</dbReference>
<reference evidence="6" key="1">
    <citation type="submission" date="2019-01" db="EMBL/GenBank/DDBJ databases">
        <title>Gri0909 isolated from a small marine red alga.</title>
        <authorList>
            <person name="Kim J."/>
            <person name="Jeong S.E."/>
            <person name="Jeon C.O."/>
        </authorList>
    </citation>
    <scope>NUCLEOTIDE SEQUENCE [LARGE SCALE GENOMIC DNA]</scope>
    <source>
        <strain evidence="6">Gri0909</strain>
    </source>
</reference>
<dbReference type="EMBL" id="SADE01000003">
    <property type="protein sequence ID" value="RVU34702.1"/>
    <property type="molecule type" value="Genomic_DNA"/>
</dbReference>
<comment type="similarity">
    <text evidence="2">In the N-terminal section; belongs to the acetate CoA ligase alpha subunit family.</text>
</comment>
<dbReference type="SUPFAM" id="SSF56059">
    <property type="entry name" value="Glutathione synthetase ATP-binding domain-like"/>
    <property type="match status" value="1"/>
</dbReference>
<evidence type="ECO:0000259" key="4">
    <source>
        <dbReference type="PROSITE" id="PS50975"/>
    </source>
</evidence>
<feature type="domain" description="ATP-grasp" evidence="4">
    <location>
        <begin position="491"/>
        <end position="527"/>
    </location>
</feature>
<evidence type="ECO:0000256" key="2">
    <source>
        <dbReference type="ARBA" id="ARBA00060888"/>
    </source>
</evidence>
<sequence>MAYDFSSLSKLLAPETVAVVGASANPIRIGGRPISSMLKAGFKGTILPVNPNRDEIQGLPCYKSVADLPGNPDSAIVAVPAVDVIPVIEELGKKGCGCVTLFSAGFAELGDQGRDLQVKLIETVKRYGIRLLGPNTLGAFNALNGYYGTFSSSLDSGYPIPGNIGIASQSGAYGTHLFAVARNRGLGASVLVATGNEADITVGDAIGWMAQSDEVEVICAYLEGFNEPDRLLEALELAREARKPVFVMKVGRSTLGAAAAQSHTATLTGDDAVADAVLAEYGAIRVDQTEDMLDFAYCAHQRIYPSNNTMGFITISGGGGIVASDEAETLGLSMPPMPEDAQKELKELLPISSPVNPLDATAQAINEPSLMEKFTRAALDKGGYTSICGFFTSVGGAPVLVPSVIEALKPIRQEYPDRLMVLCVVAPPDIVKQYEEAGFLVFEDGSRAVRAIHAMGIVGDNFAAAAAGKAPQQALPVVDLPKDTPDEFQSKALLAAAGIAAAPEVAAKTKEEAVSAAEEIGFPVVMKVLSPDILHKSEIGGVRLNIGSAEDVAVAYDALLDAAKTHAPKARVTGVLVAKQLDGGTECFLGVNRDPAFGPVAAFGLGGIFVEILNDVVIHRCPFDEATARKMILSIKGSPILTGARGREPVDIDALAAMLSKLSAFAAAAGPRLKSIDINPVMAMPGSGGAFMLDAVVETDTGLEGDSHGD</sequence>
<dbReference type="PROSITE" id="PS50975">
    <property type="entry name" value="ATP_GRASP"/>
    <property type="match status" value="1"/>
</dbReference>
<dbReference type="Pfam" id="PF13549">
    <property type="entry name" value="ATP-grasp_5"/>
    <property type="match status" value="1"/>
</dbReference>
<comment type="caution">
    <text evidence="5">The sequence shown here is derived from an EMBL/GenBank/DDBJ whole genome shotgun (WGS) entry which is preliminary data.</text>
</comment>
<evidence type="ECO:0000256" key="1">
    <source>
        <dbReference type="ARBA" id="ARBA00022532"/>
    </source>
</evidence>
<dbReference type="SUPFAM" id="SSF51735">
    <property type="entry name" value="NAD(P)-binding Rossmann-fold domains"/>
    <property type="match status" value="1"/>
</dbReference>
<dbReference type="AlphaFoldDB" id="A0A3S2WQ12"/>
<dbReference type="PANTHER" id="PTHR42793">
    <property type="entry name" value="COA BINDING DOMAIN CONTAINING PROTEIN"/>
    <property type="match status" value="1"/>
</dbReference>
<keyword evidence="6" id="KW-1185">Reference proteome</keyword>
<dbReference type="InterPro" id="IPR016102">
    <property type="entry name" value="Succinyl-CoA_synth-like"/>
</dbReference>
<dbReference type="SMART" id="SM00881">
    <property type="entry name" value="CoA_binding"/>
    <property type="match status" value="1"/>
</dbReference>
<dbReference type="Gene3D" id="3.40.50.720">
    <property type="entry name" value="NAD(P)-binding Rossmann-like Domain"/>
    <property type="match status" value="1"/>
</dbReference>
<dbReference type="GO" id="GO:0046872">
    <property type="term" value="F:metal ion binding"/>
    <property type="evidence" value="ECO:0007669"/>
    <property type="project" value="InterPro"/>
</dbReference>
<dbReference type="Gene3D" id="3.30.1490.20">
    <property type="entry name" value="ATP-grasp fold, A domain"/>
    <property type="match status" value="1"/>
</dbReference>
<dbReference type="InterPro" id="IPR032875">
    <property type="entry name" value="Succ_CoA_lig_flav_dom"/>
</dbReference>
<dbReference type="FunFam" id="3.30.1490.20:FF:000020">
    <property type="entry name" value="Protein lysine acetyltransferase"/>
    <property type="match status" value="1"/>
</dbReference>
<name>A0A3S2WQ12_9PROT</name>
<gene>
    <name evidence="5" type="ORF">EOI86_17775</name>
</gene>
<proteinExistence type="inferred from homology"/>
<dbReference type="InterPro" id="IPR003781">
    <property type="entry name" value="CoA-bd"/>
</dbReference>
<evidence type="ECO:0000313" key="5">
    <source>
        <dbReference type="EMBL" id="RVU34702.1"/>
    </source>
</evidence>
<dbReference type="PANTHER" id="PTHR42793:SF4">
    <property type="entry name" value="BLL6376 PROTEIN"/>
    <property type="match status" value="1"/>
</dbReference>